<evidence type="ECO:0008006" key="4">
    <source>
        <dbReference type="Google" id="ProtNLM"/>
    </source>
</evidence>
<evidence type="ECO:0000256" key="1">
    <source>
        <dbReference type="SAM" id="MobiDB-lite"/>
    </source>
</evidence>
<proteinExistence type="predicted"/>
<keyword evidence="3" id="KW-1185">Reference proteome</keyword>
<feature type="region of interest" description="Disordered" evidence="1">
    <location>
        <begin position="369"/>
        <end position="445"/>
    </location>
</feature>
<gene>
    <name evidence="2" type="ORF">niasHT_002488</name>
</gene>
<dbReference type="AlphaFoldDB" id="A0ABD2LME7"/>
<dbReference type="InterPro" id="IPR023211">
    <property type="entry name" value="DNA_pol_palm_dom_sf"/>
</dbReference>
<dbReference type="Proteomes" id="UP001620626">
    <property type="component" value="Unassembled WGS sequence"/>
</dbReference>
<dbReference type="PANTHER" id="PTHR33568:SF3">
    <property type="entry name" value="DNA-DIRECTED DNA POLYMERASE"/>
    <property type="match status" value="1"/>
</dbReference>
<name>A0ABD2LME7_9BILA</name>
<comment type="caution">
    <text evidence="2">The sequence shown here is derived from an EMBL/GenBank/DDBJ whole genome shotgun (WGS) entry which is preliminary data.</text>
</comment>
<accession>A0ABD2LME7</accession>
<dbReference type="EMBL" id="JBICBT010000359">
    <property type="protein sequence ID" value="KAL3116405.1"/>
    <property type="molecule type" value="Genomic_DNA"/>
</dbReference>
<feature type="compositionally biased region" description="Polar residues" evidence="1">
    <location>
        <begin position="369"/>
        <end position="400"/>
    </location>
</feature>
<sequence>MSTSGGSSNEFPFGTSQAFGQETKMFLSGKDDEFPISAIDRKLWQGKTTVKISDLEKAQNDVAKLEDGVNRAVRHMNRSLNQKVNWVNDVVANTNANFETLKVQFVTLTERVDILEQDNDGTNSGGTVSITNQNRASLAPFVTPMGNAQPNQVVPNQVPIHQLSSEDEDDGPTLFGLNMLSSGPTVGSGLEMFCEESVFAFDDWAERFKDYLSVSGKVYTEQEKITRLKLALRDTPRALFKELLPAQTDTLDSALSELRQKLDSPQRREIAKRTLSLCKQREDETVAQFLRRSTPLVDATNSSLTGDIRKEKICEEFLDRLKPNISFLIRLVGLSRAKDLDLVRAQAEELEALLLMNKGDEASRLSQAVNTLSNQSSQSQWSTEANQNNDRAGQWSSRNNVRGFRPFSGSNATRQQQRGRGGRGRSRNWGGGRQEQFSQRNWSSNPRCHYCDRAEHFAYNCHQRRANFRGNSNQSFRQGRWSNQQPRQSQGQWQNRQNPVNIIDAPNSSNTSPGFFENLAQSLLDLKIQDNRNYKNEEPRSGAMNALTHIKPKTTAMDCQIENELAKGSSSESPACGPETKIYAPKTSNWERPSVRSKVASLMFITLMLFGMTLPFTAANLPHLPMHPLVCQTQNGGKIWQLPAVTGCSKLSIDHSKAPVVRTFDIFSPNLFEHSAEAWACRKVRKSVRKYTSITNVPIQETLEPLLLEMTLSECKQMAENGKCSLGLLINDSGLLPLSIGSTKRCTPWWSYRALQTSSLGNPRVLTREVLLQPPTTPLPWTCSSNNTFRGLLLVRVLAPRLIRVPLLGYRTKDGRFTFPLCAWCADRRQQRPCQHDNYKRSWVCAYTHVELNKALQLGYIVVDLFEVWNYDEWDDDLFSKYVNTFVGLKVQATGWPEGCETDEQRKEFVDNFMRTEGIQLDSTKMTPNPGLRLIAKTLANSLWGKMAQRVGFTQIKYTRTPAEFHQLLEDPTFDKLDFVHVSEHMDRVVVRKRPEFAKAPLTNCLPVAIYVTSYARLHLYSYMEKVIALEGAELLYCDTDSIYYVNKMGGRCVPEGEALGQMKREHTDRRIVEFVAGGPKNYGIRHTTRDGNDERANLKIRSFRLSYATQQLLNFEAMKDLTLATYNIDGPIDDVIDNDDLYVYGGGAHRSIRVTFPQIDRNVRSDVYTCEAHKDYRPFYAKGRVRPGMQTRPFGYVKDVSHPPMQPTAERRKRTLIDPDPTQPGYSGWF</sequence>
<protein>
    <recommendedName>
        <fullName evidence="4">DNA-directed DNA polymerase</fullName>
    </recommendedName>
</protein>
<evidence type="ECO:0000313" key="2">
    <source>
        <dbReference type="EMBL" id="KAL3116405.1"/>
    </source>
</evidence>
<dbReference type="PANTHER" id="PTHR33568">
    <property type="entry name" value="DNA POLYMERASE"/>
    <property type="match status" value="1"/>
</dbReference>
<dbReference type="SUPFAM" id="SSF56672">
    <property type="entry name" value="DNA/RNA polymerases"/>
    <property type="match status" value="1"/>
</dbReference>
<evidence type="ECO:0000313" key="3">
    <source>
        <dbReference type="Proteomes" id="UP001620626"/>
    </source>
</evidence>
<feature type="compositionally biased region" description="Polar residues" evidence="1">
    <location>
        <begin position="435"/>
        <end position="445"/>
    </location>
</feature>
<dbReference type="Gene3D" id="3.90.1600.10">
    <property type="entry name" value="Palm domain of DNA polymerase"/>
    <property type="match status" value="1"/>
</dbReference>
<dbReference type="InterPro" id="IPR043502">
    <property type="entry name" value="DNA/RNA_pol_sf"/>
</dbReference>
<reference evidence="2 3" key="1">
    <citation type="submission" date="2024-10" db="EMBL/GenBank/DDBJ databases">
        <authorList>
            <person name="Kim D."/>
        </authorList>
    </citation>
    <scope>NUCLEOTIDE SEQUENCE [LARGE SCALE GENOMIC DNA]</scope>
    <source>
        <strain evidence="2">BH-2024</strain>
    </source>
</reference>
<organism evidence="2 3">
    <name type="scientific">Heterodera trifolii</name>
    <dbReference type="NCBI Taxonomy" id="157864"/>
    <lineage>
        <taxon>Eukaryota</taxon>
        <taxon>Metazoa</taxon>
        <taxon>Ecdysozoa</taxon>
        <taxon>Nematoda</taxon>
        <taxon>Chromadorea</taxon>
        <taxon>Rhabditida</taxon>
        <taxon>Tylenchina</taxon>
        <taxon>Tylenchomorpha</taxon>
        <taxon>Tylenchoidea</taxon>
        <taxon>Heteroderidae</taxon>
        <taxon>Heteroderinae</taxon>
        <taxon>Heterodera</taxon>
    </lineage>
</organism>
<feature type="region of interest" description="Disordered" evidence="1">
    <location>
        <begin position="471"/>
        <end position="507"/>
    </location>
</feature>